<proteinExistence type="predicted"/>
<dbReference type="InterPro" id="IPR050801">
    <property type="entry name" value="Ca-Dep_Lectins_ImmuneDev"/>
</dbReference>
<evidence type="ECO:0000313" key="4">
    <source>
        <dbReference type="EMBL" id="GFN95845.1"/>
    </source>
</evidence>
<dbReference type="PANTHER" id="PTHR22801:SF63">
    <property type="entry name" value="C-TYPE LECTIN DOMAIN-CONTAINING PROTEIN"/>
    <property type="match status" value="1"/>
</dbReference>
<comment type="caution">
    <text evidence="4">The sequence shown here is derived from an EMBL/GenBank/DDBJ whole genome shotgun (WGS) entry which is preliminary data.</text>
</comment>
<evidence type="ECO:0000259" key="3">
    <source>
        <dbReference type="PROSITE" id="PS50041"/>
    </source>
</evidence>
<keyword evidence="2" id="KW-0732">Signal</keyword>
<name>A0AAV3ZMU5_9GAST</name>
<sequence>MFGQVMLAIVWICVVQIHGGPVTVTRPSRIRQSGTTFLKPYRGKCYKFYTHPDSKKQYWEAQRECKKNKGNLAMPKTEEINQFLVDTLLANDIKEEVFIGLDDIDVEKDFKWQDGNRLIQPKFYENFAKGTGIFRKQKGQSRDCVTLDPVSKTWQDIECHRNILQRLAGIKKRRAFVCEHGNDDDGADTDSNEANDSSDDNEMGDGDSPAENGAGDKGANKDGVSNPFNNGVHKHDDSDSSDPSSNGAYKHDDSDSSDPSSNGAYKHDDSESSDPSSNGAYKHDDADSSDPSSNGAFKPGHYGISDPSSNGAYKHDDSDSSDPSSNGAYKHDDSDSSDPSSNGAYKPGHYVISDPCSNGAFKPGHYGISDPSSNGAFKPGHYGTSDPSNNGAYDPNDSDSDGPRWDIDLNYD</sequence>
<keyword evidence="5" id="KW-1185">Reference proteome</keyword>
<organism evidence="4 5">
    <name type="scientific">Plakobranchus ocellatus</name>
    <dbReference type="NCBI Taxonomy" id="259542"/>
    <lineage>
        <taxon>Eukaryota</taxon>
        <taxon>Metazoa</taxon>
        <taxon>Spiralia</taxon>
        <taxon>Lophotrochozoa</taxon>
        <taxon>Mollusca</taxon>
        <taxon>Gastropoda</taxon>
        <taxon>Heterobranchia</taxon>
        <taxon>Euthyneura</taxon>
        <taxon>Panpulmonata</taxon>
        <taxon>Sacoglossa</taxon>
        <taxon>Placobranchoidea</taxon>
        <taxon>Plakobranchidae</taxon>
        <taxon>Plakobranchus</taxon>
    </lineage>
</organism>
<feature type="compositionally biased region" description="Basic and acidic residues" evidence="1">
    <location>
        <begin position="401"/>
        <end position="412"/>
    </location>
</feature>
<evidence type="ECO:0000313" key="5">
    <source>
        <dbReference type="Proteomes" id="UP000735302"/>
    </source>
</evidence>
<reference evidence="4 5" key="1">
    <citation type="journal article" date="2021" name="Elife">
        <title>Chloroplast acquisition without the gene transfer in kleptoplastic sea slugs, Plakobranchus ocellatus.</title>
        <authorList>
            <person name="Maeda T."/>
            <person name="Takahashi S."/>
            <person name="Yoshida T."/>
            <person name="Shimamura S."/>
            <person name="Takaki Y."/>
            <person name="Nagai Y."/>
            <person name="Toyoda A."/>
            <person name="Suzuki Y."/>
            <person name="Arimoto A."/>
            <person name="Ishii H."/>
            <person name="Satoh N."/>
            <person name="Nishiyama T."/>
            <person name="Hasebe M."/>
            <person name="Maruyama T."/>
            <person name="Minagawa J."/>
            <person name="Obokata J."/>
            <person name="Shigenobu S."/>
        </authorList>
    </citation>
    <scope>NUCLEOTIDE SEQUENCE [LARGE SCALE GENOMIC DNA]</scope>
</reference>
<evidence type="ECO:0000256" key="2">
    <source>
        <dbReference type="SAM" id="SignalP"/>
    </source>
</evidence>
<feature type="signal peptide" evidence="2">
    <location>
        <begin position="1"/>
        <end position="19"/>
    </location>
</feature>
<dbReference type="Proteomes" id="UP000735302">
    <property type="component" value="Unassembled WGS sequence"/>
</dbReference>
<feature type="region of interest" description="Disordered" evidence="1">
    <location>
        <begin position="181"/>
        <end position="412"/>
    </location>
</feature>
<feature type="domain" description="C-type lectin" evidence="3">
    <location>
        <begin position="41"/>
        <end position="161"/>
    </location>
</feature>
<feature type="chain" id="PRO_5043495273" evidence="2">
    <location>
        <begin position="20"/>
        <end position="412"/>
    </location>
</feature>
<accession>A0AAV3ZMU5</accession>
<dbReference type="CDD" id="cd00037">
    <property type="entry name" value="CLECT"/>
    <property type="match status" value="1"/>
</dbReference>
<feature type="compositionally biased region" description="Acidic residues" evidence="1">
    <location>
        <begin position="184"/>
        <end position="205"/>
    </location>
</feature>
<dbReference type="InterPro" id="IPR016186">
    <property type="entry name" value="C-type_lectin-like/link_sf"/>
</dbReference>
<dbReference type="SUPFAM" id="SSF56436">
    <property type="entry name" value="C-type lectin-like"/>
    <property type="match status" value="1"/>
</dbReference>
<dbReference type="EMBL" id="BLXT01002557">
    <property type="protein sequence ID" value="GFN95845.1"/>
    <property type="molecule type" value="Genomic_DNA"/>
</dbReference>
<protein>
    <submittedName>
        <fullName evidence="4">B.thuringiensis plasmid DNA for cryiic operon and cryiic delta-endotoxin</fullName>
    </submittedName>
</protein>
<dbReference type="AlphaFoldDB" id="A0AAV3ZMU5"/>
<dbReference type="InterPro" id="IPR001304">
    <property type="entry name" value="C-type_lectin-like"/>
</dbReference>
<gene>
    <name evidence="4" type="ORF">PoB_002235100</name>
</gene>
<dbReference type="Pfam" id="PF00059">
    <property type="entry name" value="Lectin_C"/>
    <property type="match status" value="1"/>
</dbReference>
<dbReference type="PROSITE" id="PS50041">
    <property type="entry name" value="C_TYPE_LECTIN_2"/>
    <property type="match status" value="1"/>
</dbReference>
<dbReference type="InterPro" id="IPR016187">
    <property type="entry name" value="CTDL_fold"/>
</dbReference>
<evidence type="ECO:0000256" key="1">
    <source>
        <dbReference type="SAM" id="MobiDB-lite"/>
    </source>
</evidence>
<dbReference type="Gene3D" id="3.10.100.10">
    <property type="entry name" value="Mannose-Binding Protein A, subunit A"/>
    <property type="match status" value="1"/>
</dbReference>
<dbReference type="PANTHER" id="PTHR22801">
    <property type="entry name" value="LITHOSTATHINE"/>
    <property type="match status" value="1"/>
</dbReference>
<dbReference type="SMART" id="SM00034">
    <property type="entry name" value="CLECT"/>
    <property type="match status" value="1"/>
</dbReference>